<sequence length="746" mass="78661">PTAATVFRSSRKPHWSCGQRGRAENWAYRIQCLRGCQAPAAIVSRARRQHKEAEGGDGSGGRRGVPRRPAGGAAPGIPKELAARMQAIEQRLAPPDAEWPNPRGPPSWHAGAGARAGAGGSEIKKSPSTKTGECIGELEETFEKFPFQLTNATGTSEDVQRALSSLEKMEKELLEKQSQFVELSEGTEHRKEAIEAKKLDIAALDTASTESARSVTGATAAAADGFNLEEADVADQPEFVAFINSEAWAKHKSALSAKYAARAGAASSSDGADWVAAAEDPADMPMAAPFDEQKKHPVHAREPGGIDAFTQAFDATRSEVAAKRARHQASVNKRLTSTAASVVLFQEFGHISDHVEAMGPWCAGRGRRLMALPSTPAAGTVPPAGAAVAVRDSLSARPPAHGERELTPSRVQRVAIDPRGLRSGLHLFNVYLVTGGGAVLHNDSLPQELGSAAAALDGPAIVGGDWAMPPEASQFPAHVGCSTVNTSANTFIGDTGNSAMDYFLLNSAAMRTHASISIDAKRSKRGHRPVRIPLKGGAEHVKKPVYTVAPRMGAQVTAGPSPPPPPRRGARRAAEAAAAACADERVPPSVGWGLLSAAWGQSAALAAESIAAAAGHQDCTAQVFARPLRPRWIDISYTITDQSDLQAVSEGWQRGQHSLLHLAALKRAPNPSAQELAQRAEEALTISTAAPHGRGLSARLERSAQQARALEQGGFDEEARREFLGGIEPAAKPARNGAPTEGHQKR</sequence>
<feature type="non-terminal residue" evidence="3">
    <location>
        <position position="1"/>
    </location>
</feature>
<dbReference type="Proteomes" id="UP001189429">
    <property type="component" value="Unassembled WGS sequence"/>
</dbReference>
<feature type="region of interest" description="Disordered" evidence="2">
    <location>
        <begin position="44"/>
        <end position="77"/>
    </location>
</feature>
<proteinExistence type="predicted"/>
<gene>
    <name evidence="3" type="ORF">PCOR1329_LOCUS64107</name>
</gene>
<comment type="caution">
    <text evidence="3">The sequence shown here is derived from an EMBL/GenBank/DDBJ whole genome shotgun (WGS) entry which is preliminary data.</text>
</comment>
<accession>A0ABN9W871</accession>
<evidence type="ECO:0000256" key="1">
    <source>
        <dbReference type="SAM" id="Coils"/>
    </source>
</evidence>
<feature type="non-terminal residue" evidence="3">
    <location>
        <position position="746"/>
    </location>
</feature>
<organism evidence="3 4">
    <name type="scientific">Prorocentrum cordatum</name>
    <dbReference type="NCBI Taxonomy" id="2364126"/>
    <lineage>
        <taxon>Eukaryota</taxon>
        <taxon>Sar</taxon>
        <taxon>Alveolata</taxon>
        <taxon>Dinophyceae</taxon>
        <taxon>Prorocentrales</taxon>
        <taxon>Prorocentraceae</taxon>
        <taxon>Prorocentrum</taxon>
    </lineage>
</organism>
<feature type="compositionally biased region" description="Low complexity" evidence="2">
    <location>
        <begin position="67"/>
        <end position="77"/>
    </location>
</feature>
<evidence type="ECO:0000313" key="3">
    <source>
        <dbReference type="EMBL" id="CAK0881180.1"/>
    </source>
</evidence>
<keyword evidence="4" id="KW-1185">Reference proteome</keyword>
<protein>
    <submittedName>
        <fullName evidence="3">Uncharacterized protein</fullName>
    </submittedName>
</protein>
<reference evidence="3" key="1">
    <citation type="submission" date="2023-10" db="EMBL/GenBank/DDBJ databases">
        <authorList>
            <person name="Chen Y."/>
            <person name="Shah S."/>
            <person name="Dougan E. K."/>
            <person name="Thang M."/>
            <person name="Chan C."/>
        </authorList>
    </citation>
    <scope>NUCLEOTIDE SEQUENCE [LARGE SCALE GENOMIC DNA]</scope>
</reference>
<evidence type="ECO:0000313" key="4">
    <source>
        <dbReference type="Proteomes" id="UP001189429"/>
    </source>
</evidence>
<name>A0ABN9W871_9DINO</name>
<feature type="region of interest" description="Disordered" evidence="2">
    <location>
        <begin position="94"/>
        <end position="130"/>
    </location>
</feature>
<feature type="region of interest" description="Disordered" evidence="2">
    <location>
        <begin position="554"/>
        <end position="574"/>
    </location>
</feature>
<dbReference type="EMBL" id="CAUYUJ010018163">
    <property type="protein sequence ID" value="CAK0881180.1"/>
    <property type="molecule type" value="Genomic_DNA"/>
</dbReference>
<evidence type="ECO:0000256" key="2">
    <source>
        <dbReference type="SAM" id="MobiDB-lite"/>
    </source>
</evidence>
<feature type="coiled-coil region" evidence="1">
    <location>
        <begin position="156"/>
        <end position="186"/>
    </location>
</feature>
<feature type="region of interest" description="Disordered" evidence="2">
    <location>
        <begin position="693"/>
        <end position="746"/>
    </location>
</feature>
<feature type="region of interest" description="Disordered" evidence="2">
    <location>
        <begin position="1"/>
        <end position="20"/>
    </location>
</feature>
<keyword evidence="1" id="KW-0175">Coiled coil</keyword>